<dbReference type="KEGG" id="pco:PHACADRAFT_250065"/>
<evidence type="ECO:0000313" key="3">
    <source>
        <dbReference type="Proteomes" id="UP000008370"/>
    </source>
</evidence>
<dbReference type="HOGENOM" id="CLU_983887_0_0_1"/>
<gene>
    <name evidence="2" type="ORF">PHACADRAFT_250065</name>
</gene>
<dbReference type="EMBL" id="JH930469">
    <property type="protein sequence ID" value="EKM59511.1"/>
    <property type="molecule type" value="Genomic_DNA"/>
</dbReference>
<feature type="compositionally biased region" description="Basic and acidic residues" evidence="1">
    <location>
        <begin position="32"/>
        <end position="51"/>
    </location>
</feature>
<dbReference type="GeneID" id="18914823"/>
<feature type="compositionally biased region" description="Polar residues" evidence="1">
    <location>
        <begin position="170"/>
        <end position="179"/>
    </location>
</feature>
<feature type="compositionally biased region" description="Basic and acidic residues" evidence="1">
    <location>
        <begin position="196"/>
        <end position="209"/>
    </location>
</feature>
<feature type="compositionally biased region" description="Basic and acidic residues" evidence="1">
    <location>
        <begin position="112"/>
        <end position="135"/>
    </location>
</feature>
<reference evidence="2 3" key="1">
    <citation type="journal article" date="2012" name="BMC Genomics">
        <title>Comparative genomics of the white-rot fungi, Phanerochaete carnosa and P. chrysosporium, to elucidate the genetic basis of the distinct wood types they colonize.</title>
        <authorList>
            <person name="Suzuki H."/>
            <person name="MacDonald J."/>
            <person name="Syed K."/>
            <person name="Salamov A."/>
            <person name="Hori C."/>
            <person name="Aerts A."/>
            <person name="Henrissat B."/>
            <person name="Wiebenga A."/>
            <person name="vanKuyk P.A."/>
            <person name="Barry K."/>
            <person name="Lindquist E."/>
            <person name="LaButti K."/>
            <person name="Lapidus A."/>
            <person name="Lucas S."/>
            <person name="Coutinho P."/>
            <person name="Gong Y."/>
            <person name="Samejima M."/>
            <person name="Mahadevan R."/>
            <person name="Abou-Zaid M."/>
            <person name="de Vries R.P."/>
            <person name="Igarashi K."/>
            <person name="Yadav J.S."/>
            <person name="Grigoriev I.V."/>
            <person name="Master E.R."/>
        </authorList>
    </citation>
    <scope>NUCLEOTIDE SEQUENCE [LARGE SCALE GENOMIC DNA]</scope>
    <source>
        <strain evidence="2 3">HHB-10118-sp</strain>
    </source>
</reference>
<sequence length="283" mass="32680">MRNDGASSSHRGRGVDEWRPENNRYDQSPSKDSYRRGGRDDYGPRDTDPYGRDYPSNRQYPDPYDDDARPTTSYMDPSGRSPPGYDDRDLGWSRWTPKDNRQNHRGRGNLDFNDRHKDGGRKEENSQFKERRRDNGWASRRRNNAETTTNANAIPLGGGELPSNDDRNAEPSSSWQPTHNGRGEGQRKKHKKKKKNQNDKRNNRDWRNDDGHLNKCVLFPYFCSSFVDLPQLAETGRRWGAQQEPATDAQAPATLAIKVKVKISSRFILFEKVLSRTFSFQVC</sequence>
<evidence type="ECO:0000256" key="1">
    <source>
        <dbReference type="SAM" id="MobiDB-lite"/>
    </source>
</evidence>
<dbReference type="Proteomes" id="UP000008370">
    <property type="component" value="Unassembled WGS sequence"/>
</dbReference>
<proteinExistence type="predicted"/>
<dbReference type="AlphaFoldDB" id="K5V9J9"/>
<dbReference type="InParanoid" id="K5V9J9"/>
<protein>
    <submittedName>
        <fullName evidence="2">Uncharacterized protein</fullName>
    </submittedName>
</protein>
<feature type="compositionally biased region" description="Basic and acidic residues" evidence="1">
    <location>
        <begin position="85"/>
        <end position="102"/>
    </location>
</feature>
<feature type="region of interest" description="Disordered" evidence="1">
    <location>
        <begin position="1"/>
        <end position="209"/>
    </location>
</feature>
<feature type="compositionally biased region" description="Basic and acidic residues" evidence="1">
    <location>
        <begin position="13"/>
        <end position="24"/>
    </location>
</feature>
<evidence type="ECO:0000313" key="2">
    <source>
        <dbReference type="EMBL" id="EKM59511.1"/>
    </source>
</evidence>
<name>K5V9J9_PHACS</name>
<organism evidence="2 3">
    <name type="scientific">Phanerochaete carnosa (strain HHB-10118-sp)</name>
    <name type="common">White-rot fungus</name>
    <name type="synonym">Peniophora carnosa</name>
    <dbReference type="NCBI Taxonomy" id="650164"/>
    <lineage>
        <taxon>Eukaryota</taxon>
        <taxon>Fungi</taxon>
        <taxon>Dikarya</taxon>
        <taxon>Basidiomycota</taxon>
        <taxon>Agaricomycotina</taxon>
        <taxon>Agaricomycetes</taxon>
        <taxon>Polyporales</taxon>
        <taxon>Phanerochaetaceae</taxon>
        <taxon>Phanerochaete</taxon>
    </lineage>
</organism>
<accession>K5V9J9</accession>
<keyword evidence="3" id="KW-1185">Reference proteome</keyword>
<dbReference type="RefSeq" id="XP_007392070.1">
    <property type="nucleotide sequence ID" value="XM_007392008.1"/>
</dbReference>